<sequence length="722" mass="78326">MRPWGLRSERGEPIRAALVDARPLPPDEDPMATMALRCRASNRVSRHWAPPPQRGRGGEGGGAGAGPQRFSPEVARPRARAVSHRCLSRLCAGECGSGRGWPPWAPRLAWPGHLESPLTPLLTLGLQPATMEAAAQFFVESPDVVYGPEAIEAQYEYRTTRVSREGGVLKVDQGVGEEGMLGRAGRRGEKGMGPGVHCAACLQVHPTSTRFTFRTARQVPRLGVMLVGWGGNNGSTLTAAVLANRLRLSWPTRSGRKEANYYGSLTQAGTVSLGLDAEGQEVFVPFSALLPMVAPNDLVFDGWDISSLNLAEAMRRAKVLDWGLQEQLWPHMEALRPRPSVYIPEFIAANQSARADNLIPGSRAQQLEQIRRDIRDFRSSAGLDKIIVLWTANTERFCEVIPGLNDTAENLLRTIELGLEVSPSTLFAVASILEGCAFLNGSPQNTLVPGALELAWQRRVFVGGDDFKSGQTKVKSVLVDFLIGSGLKTMSIVSYNHLGNNDGENLSAPLQFRSKEVSKSNVVDDMVQSNPVLYAPGEEPDHCVVIKYVPYVGDSKRALDEYTSELMLGGTNTLVLHNTCEDSLLAAPIMLDLALLTELCQRVSFCTDADPEPQTFHPVLSLLSFLFKAPLVPPGSPVVNALFRQRSCIENILRACVGLPPQNHMLLEHKMERPGPVLKRVGPVAAACPVLNKKGPVPAATNGCTGDANGHPQVEEPQMPTT</sequence>
<reference evidence="20" key="3">
    <citation type="submission" date="2025-08" db="UniProtKB">
        <authorList>
            <consortium name="Ensembl"/>
        </authorList>
    </citation>
    <scope>IDENTIFICATION</scope>
    <source>
        <strain evidence="20">17573</strain>
    </source>
</reference>
<dbReference type="SMR" id="F6Z5Z5"/>
<proteinExistence type="inferred from homology"/>
<dbReference type="FunCoup" id="F6Z5Z5">
    <property type="interactions" value="994"/>
</dbReference>
<keyword evidence="10" id="KW-0398">Inositol biosynthesis</keyword>
<reference evidence="20" key="4">
    <citation type="submission" date="2025-09" db="UniProtKB">
        <authorList>
            <consortium name="Ensembl"/>
        </authorList>
    </citation>
    <scope>IDENTIFICATION</scope>
    <source>
        <strain evidence="20">17573</strain>
    </source>
</reference>
<evidence type="ECO:0000256" key="4">
    <source>
        <dbReference type="ARBA" id="ARBA00005117"/>
    </source>
</evidence>
<reference evidence="20" key="2">
    <citation type="submission" date="2019-01" db="EMBL/GenBank/DDBJ databases">
        <authorList>
            <person name="Graves T."/>
            <person name="Eichler E.E."/>
            <person name="Wilson R.K."/>
        </authorList>
    </citation>
    <scope>NUCLEOTIDE SEQUENCE [LARGE SCALE GENOMIC DNA]</scope>
    <source>
        <strain evidence="20">17573</strain>
    </source>
</reference>
<dbReference type="InParanoid" id="F6Z5Z5"/>
<dbReference type="GO" id="GO:0005737">
    <property type="term" value="C:cytoplasm"/>
    <property type="evidence" value="ECO:0000318"/>
    <property type="project" value="GO_Central"/>
</dbReference>
<evidence type="ECO:0000256" key="8">
    <source>
        <dbReference type="ARBA" id="ARBA00022490"/>
    </source>
</evidence>
<evidence type="ECO:0000256" key="12">
    <source>
        <dbReference type="ARBA" id="ARBA00023098"/>
    </source>
</evidence>
<protein>
    <recommendedName>
        <fullName evidence="7">Inositol-3-phosphate synthase 1</fullName>
        <ecNumber evidence="6">5.5.1.4</ecNumber>
    </recommendedName>
    <alternativeName>
        <fullName evidence="17">Myo-inositol 1-phosphate synthase</fullName>
    </alternativeName>
</protein>
<evidence type="ECO:0000256" key="6">
    <source>
        <dbReference type="ARBA" id="ARBA00012125"/>
    </source>
</evidence>
<dbReference type="FunFam" id="3.40.50.720:FF:000171">
    <property type="entry name" value="inositol-3-phosphate synthase 1"/>
    <property type="match status" value="1"/>
</dbReference>
<dbReference type="ExpressionAtlas" id="F6Z5Z5">
    <property type="expression patterns" value="baseline"/>
</dbReference>
<keyword evidence="13" id="KW-0594">Phospholipid biosynthesis</keyword>
<feature type="region of interest" description="Disordered" evidence="18">
    <location>
        <begin position="701"/>
        <end position="722"/>
    </location>
</feature>
<dbReference type="InterPro" id="IPR013021">
    <property type="entry name" value="Myo-inos-1-P_Synthase_GAPDH"/>
</dbReference>
<evidence type="ECO:0000313" key="21">
    <source>
        <dbReference type="Proteomes" id="UP000006718"/>
    </source>
</evidence>
<evidence type="ECO:0000313" key="22">
    <source>
        <dbReference type="VGNC" id="VGNC:73685"/>
    </source>
</evidence>
<comment type="similarity">
    <text evidence="5">Belongs to the myo-inositol 1-phosphate synthase family.</text>
</comment>
<keyword evidence="21" id="KW-1185">Reference proteome</keyword>
<dbReference type="SUPFAM" id="SSF55347">
    <property type="entry name" value="Glyceraldehyde-3-phosphate dehydrogenase-like, C-terminal domain"/>
    <property type="match status" value="1"/>
</dbReference>
<dbReference type="GO" id="GO:0008654">
    <property type="term" value="P:phospholipid biosynthetic process"/>
    <property type="evidence" value="ECO:0007669"/>
    <property type="project" value="UniProtKB-KW"/>
</dbReference>
<keyword evidence="9" id="KW-0444">Lipid biosynthesis</keyword>
<evidence type="ECO:0000256" key="13">
    <source>
        <dbReference type="ARBA" id="ARBA00023209"/>
    </source>
</evidence>
<keyword evidence="11" id="KW-0520">NAD</keyword>
<dbReference type="GO" id="GO:0004512">
    <property type="term" value="F:inositol-3-phosphate synthase activity"/>
    <property type="evidence" value="ECO:0000318"/>
    <property type="project" value="GO_Central"/>
</dbReference>
<dbReference type="EC" id="5.5.1.4" evidence="6"/>
<name>F6Z5Z5_MACMU</name>
<keyword evidence="15" id="KW-1208">Phospholipid metabolism</keyword>
<feature type="domain" description="Myo-inositol-1-phosphate synthase GAPDH-like" evidence="19">
    <location>
        <begin position="470"/>
        <end position="583"/>
    </location>
</feature>
<dbReference type="SUPFAM" id="SSF51735">
    <property type="entry name" value="NAD(P)-binding Rossmann-fold domains"/>
    <property type="match status" value="1"/>
</dbReference>
<dbReference type="VGNC" id="VGNC:73685">
    <property type="gene designation" value="ISYNA1"/>
</dbReference>
<evidence type="ECO:0000256" key="5">
    <source>
        <dbReference type="ARBA" id="ARBA00010813"/>
    </source>
</evidence>
<evidence type="ECO:0000256" key="11">
    <source>
        <dbReference type="ARBA" id="ARBA00023027"/>
    </source>
</evidence>
<evidence type="ECO:0000256" key="15">
    <source>
        <dbReference type="ARBA" id="ARBA00023264"/>
    </source>
</evidence>
<dbReference type="Pfam" id="PF01658">
    <property type="entry name" value="Inos-1-P_synth"/>
    <property type="match status" value="1"/>
</dbReference>
<evidence type="ECO:0000256" key="17">
    <source>
        <dbReference type="ARBA" id="ARBA00032949"/>
    </source>
</evidence>
<dbReference type="OMA" id="CTRPRDW"/>
<dbReference type="InterPro" id="IPR036291">
    <property type="entry name" value="NAD(P)-bd_dom_sf"/>
</dbReference>
<dbReference type="GeneTree" id="ENSGT00390000018395"/>
<dbReference type="Ensembl" id="ENSMMUT00000038653.3">
    <property type="protein sequence ID" value="ENSMMUP00000031742.3"/>
    <property type="gene ID" value="ENSMMUG00000021183.4"/>
</dbReference>
<dbReference type="Gene3D" id="3.40.50.720">
    <property type="entry name" value="NAD(P)-binding Rossmann-like Domain"/>
    <property type="match status" value="2"/>
</dbReference>
<dbReference type="FunFam" id="3.40.50.720:FF:000069">
    <property type="entry name" value="Inositol-3-phosphate synthase 1"/>
    <property type="match status" value="1"/>
</dbReference>
<evidence type="ECO:0000256" key="9">
    <source>
        <dbReference type="ARBA" id="ARBA00022516"/>
    </source>
</evidence>
<dbReference type="InterPro" id="IPR002587">
    <property type="entry name" value="Myo-inos-1-P_Synthase"/>
</dbReference>
<keyword evidence="8" id="KW-0963">Cytoplasm</keyword>
<dbReference type="VEuPathDB" id="HostDB:ENSMMUG00000021183"/>
<evidence type="ECO:0000256" key="3">
    <source>
        <dbReference type="ARBA" id="ARBA00004496"/>
    </source>
</evidence>
<dbReference type="STRING" id="9544.ENSMMUP00000031742"/>
<dbReference type="UniPathway" id="UPA00823">
    <property type="reaction ID" value="UER00787"/>
</dbReference>
<reference evidence="21" key="1">
    <citation type="journal article" date="2007" name="Science">
        <title>Evolutionary and biomedical insights from the rhesus macaque genome.</title>
        <authorList>
            <person name="Gibbs R.A."/>
            <person name="Rogers J."/>
            <person name="Katze M.G."/>
            <person name="Bumgarner R."/>
            <person name="Weinstock G.M."/>
            <person name="Mardis E.R."/>
            <person name="Remington K.A."/>
            <person name="Strausberg R.L."/>
            <person name="Venter J.C."/>
            <person name="Wilson R.K."/>
            <person name="Batzer M.A."/>
            <person name="Bustamante C.D."/>
            <person name="Eichler E.E."/>
            <person name="Hahn M.W."/>
            <person name="Hardison R.C."/>
            <person name="Makova K.D."/>
            <person name="Miller W."/>
            <person name="Milosavljevic A."/>
            <person name="Palermo R.E."/>
            <person name="Siepel A."/>
            <person name="Sikela J.M."/>
            <person name="Attaway T."/>
            <person name="Bell S."/>
            <person name="Bernard K.E."/>
            <person name="Buhay C.J."/>
            <person name="Chandrabose M.N."/>
            <person name="Dao M."/>
            <person name="Davis C."/>
            <person name="Delehaunty K.D."/>
            <person name="Ding Y."/>
            <person name="Dinh H.H."/>
            <person name="Dugan-Rocha S."/>
            <person name="Fulton L.A."/>
            <person name="Gabisi R.A."/>
            <person name="Garner T.T."/>
            <person name="Godfrey J."/>
            <person name="Hawes A.C."/>
            <person name="Hernandez J."/>
            <person name="Hines S."/>
            <person name="Holder M."/>
            <person name="Hume J."/>
            <person name="Jhangiani S.N."/>
            <person name="Joshi V."/>
            <person name="Khan Z.M."/>
            <person name="Kirkness E.F."/>
            <person name="Cree A."/>
            <person name="Fowler R.G."/>
            <person name="Lee S."/>
            <person name="Lewis L.R."/>
            <person name="Li Z."/>
            <person name="Liu Y.-S."/>
            <person name="Moore S.M."/>
            <person name="Muzny D."/>
            <person name="Nazareth L.V."/>
            <person name="Ngo D.N."/>
            <person name="Okwuonu G.O."/>
            <person name="Pai G."/>
            <person name="Parker D."/>
            <person name="Paul H.A."/>
            <person name="Pfannkoch C."/>
            <person name="Pohl C.S."/>
            <person name="Rogers Y.-H.C."/>
            <person name="Ruiz S.J."/>
            <person name="Sabo A."/>
            <person name="Santibanez J."/>
            <person name="Schneider B.W."/>
            <person name="Smith S.M."/>
            <person name="Sodergren E."/>
            <person name="Svatek A.F."/>
            <person name="Utterback T.R."/>
            <person name="Vattathil S."/>
            <person name="Warren W."/>
            <person name="White C.S."/>
            <person name="Chinwalla A.T."/>
            <person name="Feng Y."/>
            <person name="Halpern A.L."/>
            <person name="Hillier L.W."/>
            <person name="Huang X."/>
            <person name="Minx P."/>
            <person name="Nelson J.O."/>
            <person name="Pepin K.H."/>
            <person name="Qin X."/>
            <person name="Sutton G.G."/>
            <person name="Venter E."/>
            <person name="Walenz B.P."/>
            <person name="Wallis J.W."/>
            <person name="Worley K.C."/>
            <person name="Yang S.-P."/>
            <person name="Jones S.M."/>
            <person name="Marra M.A."/>
            <person name="Rocchi M."/>
            <person name="Schein J.E."/>
            <person name="Baertsch R."/>
            <person name="Clarke L."/>
            <person name="Csuros M."/>
            <person name="Glasscock J."/>
            <person name="Harris R.A."/>
            <person name="Havlak P."/>
            <person name="Jackson A.R."/>
            <person name="Jiang H."/>
            <person name="Liu Y."/>
            <person name="Messina D.N."/>
            <person name="Shen Y."/>
            <person name="Song H.X.-Z."/>
            <person name="Wylie T."/>
            <person name="Zhang L."/>
            <person name="Birney E."/>
            <person name="Han K."/>
            <person name="Konkel M.K."/>
            <person name="Lee J."/>
            <person name="Smit A.F.A."/>
            <person name="Ullmer B."/>
            <person name="Wang H."/>
            <person name="Xing J."/>
            <person name="Burhans R."/>
            <person name="Cheng Z."/>
            <person name="Karro J.E."/>
            <person name="Ma J."/>
            <person name="Raney B."/>
            <person name="She X."/>
            <person name="Cox M.J."/>
            <person name="Demuth J.P."/>
            <person name="Dumas L.J."/>
            <person name="Han S.-G."/>
            <person name="Hopkins J."/>
            <person name="Karimpour-Fard A."/>
            <person name="Kim Y.H."/>
            <person name="Pollack J.R."/>
            <person name="Vinar T."/>
            <person name="Addo-Quaye C."/>
            <person name="Degenhardt J."/>
            <person name="Denby A."/>
            <person name="Hubisz M.J."/>
            <person name="Indap A."/>
            <person name="Kosiol C."/>
            <person name="Lahn B.T."/>
            <person name="Lawson H.A."/>
            <person name="Marklein A."/>
            <person name="Nielsen R."/>
            <person name="Vallender E.J."/>
            <person name="Clark A.G."/>
            <person name="Ferguson B."/>
            <person name="Hernandez R.D."/>
            <person name="Hirani K."/>
            <person name="Kehrer-Sawatzki H."/>
            <person name="Kolb J."/>
            <person name="Patil S."/>
            <person name="Pu L.-L."/>
            <person name="Ren Y."/>
            <person name="Smith D.G."/>
            <person name="Wheeler D.A."/>
            <person name="Schenck I."/>
            <person name="Ball E.V."/>
            <person name="Chen R."/>
            <person name="Cooper D.N."/>
            <person name="Giardine B."/>
            <person name="Hsu F."/>
            <person name="Kent W.J."/>
            <person name="Lesk A."/>
            <person name="Nelson D.L."/>
            <person name="O'brien W.E."/>
            <person name="Pruefer K."/>
            <person name="Stenson P.D."/>
            <person name="Wallace J.C."/>
            <person name="Ke H."/>
            <person name="Liu X.-M."/>
            <person name="Wang P."/>
            <person name="Xiang A.P."/>
            <person name="Yang F."/>
            <person name="Barber G.P."/>
            <person name="Haussler D."/>
            <person name="Karolchik D."/>
            <person name="Kern A.D."/>
            <person name="Kuhn R.M."/>
            <person name="Smith K.E."/>
            <person name="Zwieg A.S."/>
        </authorList>
    </citation>
    <scope>NUCLEOTIDE SEQUENCE [LARGE SCALE GENOMIC DNA]</scope>
    <source>
        <strain evidence="21">17573</strain>
    </source>
</reference>
<dbReference type="GO" id="GO:0006021">
    <property type="term" value="P:inositol biosynthetic process"/>
    <property type="evidence" value="ECO:0000318"/>
    <property type="project" value="GO_Central"/>
</dbReference>
<evidence type="ECO:0000256" key="10">
    <source>
        <dbReference type="ARBA" id="ARBA00022550"/>
    </source>
</evidence>
<accession>F6Z5Z5</accession>
<evidence type="ECO:0000256" key="1">
    <source>
        <dbReference type="ARBA" id="ARBA00000113"/>
    </source>
</evidence>
<comment type="catalytic activity">
    <reaction evidence="1">
        <text>D-glucose 6-phosphate = 1D-myo-inositol 3-phosphate</text>
        <dbReference type="Rhea" id="RHEA:10716"/>
        <dbReference type="ChEBI" id="CHEBI:58401"/>
        <dbReference type="ChEBI" id="CHEBI:61548"/>
        <dbReference type="EC" id="5.5.1.4"/>
    </reaction>
</comment>
<feature type="region of interest" description="Disordered" evidence="18">
    <location>
        <begin position="42"/>
        <end position="76"/>
    </location>
</feature>
<organism evidence="20 21">
    <name type="scientific">Macaca mulatta</name>
    <name type="common">Rhesus macaque</name>
    <dbReference type="NCBI Taxonomy" id="9544"/>
    <lineage>
        <taxon>Eukaryota</taxon>
        <taxon>Metazoa</taxon>
        <taxon>Chordata</taxon>
        <taxon>Craniata</taxon>
        <taxon>Vertebrata</taxon>
        <taxon>Euteleostomi</taxon>
        <taxon>Mammalia</taxon>
        <taxon>Eutheria</taxon>
        <taxon>Euarchontoglires</taxon>
        <taxon>Primates</taxon>
        <taxon>Haplorrhini</taxon>
        <taxon>Catarrhini</taxon>
        <taxon>Cercopithecidae</taxon>
        <taxon>Cercopithecinae</taxon>
        <taxon>Macaca</taxon>
    </lineage>
</organism>
<evidence type="ECO:0000256" key="14">
    <source>
        <dbReference type="ARBA" id="ARBA00023235"/>
    </source>
</evidence>
<comment type="pathway">
    <text evidence="4">Polyol metabolism; myo-inositol biosynthesis; myo-inositol from D-glucose 6-phosphate: step 1/2.</text>
</comment>
<evidence type="ECO:0000256" key="2">
    <source>
        <dbReference type="ARBA" id="ARBA00001911"/>
    </source>
</evidence>
<keyword evidence="14" id="KW-0413">Isomerase</keyword>
<dbReference type="Pfam" id="PF07994">
    <property type="entry name" value="NAD_binding_5"/>
    <property type="match status" value="1"/>
</dbReference>
<dbReference type="Proteomes" id="UP000006718">
    <property type="component" value="Chromosome 19"/>
</dbReference>
<dbReference type="Bgee" id="ENSMMUG00000021183">
    <property type="expression patterns" value="Expressed in spermatocyte and 20 other cell types or tissues"/>
</dbReference>
<comment type="function">
    <text evidence="16">Key enzyme in myo-inositol biosynthesis pathway that catalyzes the conversion of glucose 6-phosphate to 1-myo-inositol 1-phosphate in a NAD-dependent manner. Rate-limiting enzyme in the synthesis of all inositol-containing compounds.</text>
</comment>
<evidence type="ECO:0000256" key="16">
    <source>
        <dbReference type="ARBA" id="ARBA00025559"/>
    </source>
</evidence>
<dbReference type="AlphaFoldDB" id="F6Z5Z5"/>
<dbReference type="PANTHER" id="PTHR11510">
    <property type="entry name" value="MYO-INOSITOL-1 PHOSPHATE SYNTHASE"/>
    <property type="match status" value="1"/>
</dbReference>
<evidence type="ECO:0000259" key="19">
    <source>
        <dbReference type="Pfam" id="PF01658"/>
    </source>
</evidence>
<keyword evidence="12" id="KW-0443">Lipid metabolism</keyword>
<evidence type="ECO:0000256" key="18">
    <source>
        <dbReference type="SAM" id="MobiDB-lite"/>
    </source>
</evidence>
<comment type="subcellular location">
    <subcellularLocation>
        <location evidence="3">Cytoplasm</location>
    </subcellularLocation>
</comment>
<evidence type="ECO:0000313" key="20">
    <source>
        <dbReference type="Ensembl" id="ENSMMUP00000031742.3"/>
    </source>
</evidence>
<comment type="cofactor">
    <cofactor evidence="2">
        <name>NAD(+)</name>
        <dbReference type="ChEBI" id="CHEBI:57540"/>
    </cofactor>
</comment>
<gene>
    <name evidence="20 22" type="primary">ISYNA1</name>
</gene>
<evidence type="ECO:0000256" key="7">
    <source>
        <dbReference type="ARBA" id="ARBA00017761"/>
    </source>
</evidence>